<dbReference type="Proteomes" id="UP001481413">
    <property type="component" value="Unassembled WGS sequence"/>
</dbReference>
<dbReference type="EMBL" id="BAABWH010000010">
    <property type="protein sequence ID" value="GAA6146819.1"/>
    <property type="molecule type" value="Genomic_DNA"/>
</dbReference>
<evidence type="ECO:0000313" key="1">
    <source>
        <dbReference type="EMBL" id="GAA6146819.1"/>
    </source>
</evidence>
<gene>
    <name evidence="1" type="ORF">NBRC116585_29380</name>
</gene>
<proteinExistence type="predicted"/>
<dbReference type="RefSeq" id="WP_353296029.1">
    <property type="nucleotide sequence ID" value="NZ_BAABWH010000010.1"/>
</dbReference>
<keyword evidence="2" id="KW-1185">Reference proteome</keyword>
<comment type="caution">
    <text evidence="1">The sequence shown here is derived from an EMBL/GenBank/DDBJ whole genome shotgun (WGS) entry which is preliminary data.</text>
</comment>
<reference evidence="1 2" key="1">
    <citation type="submission" date="2024-04" db="EMBL/GenBank/DDBJ databases">
        <title>Draft genome sequence of Thalassolituus maritimus NBRC 116585.</title>
        <authorList>
            <person name="Miyakawa T."/>
            <person name="Kusuya Y."/>
            <person name="Miura T."/>
        </authorList>
    </citation>
    <scope>NUCLEOTIDE SEQUENCE [LARGE SCALE GENOMIC DNA]</scope>
    <source>
        <strain evidence="1 2">5NW40-0001</strain>
    </source>
</reference>
<dbReference type="Gene3D" id="3.20.20.80">
    <property type="entry name" value="Glycosidases"/>
    <property type="match status" value="1"/>
</dbReference>
<dbReference type="SUPFAM" id="SSF51445">
    <property type="entry name" value="(Trans)glycosidases"/>
    <property type="match status" value="1"/>
</dbReference>
<dbReference type="InterPro" id="IPR017853">
    <property type="entry name" value="GH"/>
</dbReference>
<name>A0ABQ0A342_9GAMM</name>
<evidence type="ECO:0000313" key="2">
    <source>
        <dbReference type="Proteomes" id="UP001481413"/>
    </source>
</evidence>
<accession>A0ABQ0A342</accession>
<sequence>MLQNATKLSNYLGSLYQSFEWSGAVRDPMREELEIRNANEYVALTETDKATLFSTAMDRAIIAQIGGMGSAKIAPDADQPNDQFSRYMDALIIDGGAQWRSVVKNRAEEVSLTLPEGAVFYWQIGNEINASSYTRNAVLYFDNETGGLSNEAFGLKVYVEYFLAPTLQALAEAEVTTNAKIKAALGSVSAFSAPDSQVFLNDLLNYTIEGAFASALSGRRVYEVIDLITIHYLGHSFNDANPEHWRETLTTLHNTWLPERIDGVWITEEVGINLAQGGLGAGSAIAIAGRYLQWVFDNQFTPLQAQWFYYGTSAGPEGQRISDAMSDIHRLTGGQPVTLTHTDVSPEGVESRVFIVTNEPAALLQISAFADQEVSLETLVIDGDRYSELVIEHHIQGQIEEATLYTRHGTFPITVPVEHDNTRLIIDLSAVALTRLESILVKMY</sequence>
<protein>
    <submittedName>
        <fullName evidence="1">Uncharacterized protein</fullName>
    </submittedName>
</protein>
<organism evidence="1 2">
    <name type="scientific">Thalassolituus maritimus</name>
    <dbReference type="NCBI Taxonomy" id="484498"/>
    <lineage>
        <taxon>Bacteria</taxon>
        <taxon>Pseudomonadati</taxon>
        <taxon>Pseudomonadota</taxon>
        <taxon>Gammaproteobacteria</taxon>
        <taxon>Oceanospirillales</taxon>
        <taxon>Oceanospirillaceae</taxon>
        <taxon>Thalassolituus</taxon>
    </lineage>
</organism>